<comment type="caution">
    <text evidence="4">The sequence shown here is derived from an EMBL/GenBank/DDBJ whole genome shotgun (WGS) entry which is preliminary data.</text>
</comment>
<evidence type="ECO:0000313" key="5">
    <source>
        <dbReference type="Proteomes" id="UP000807371"/>
    </source>
</evidence>
<evidence type="ECO:0000259" key="3">
    <source>
        <dbReference type="Pfam" id="PF01323"/>
    </source>
</evidence>
<dbReference type="Proteomes" id="UP000807371">
    <property type="component" value="Unassembled WGS sequence"/>
</dbReference>
<gene>
    <name evidence="4" type="ORF">IHE55_09675</name>
</gene>
<evidence type="ECO:0000313" key="4">
    <source>
        <dbReference type="EMBL" id="MBH5335048.1"/>
    </source>
</evidence>
<dbReference type="InterPro" id="IPR051924">
    <property type="entry name" value="GST_Kappa/NadH"/>
</dbReference>
<feature type="compositionally biased region" description="Low complexity" evidence="2">
    <location>
        <begin position="213"/>
        <end position="226"/>
    </location>
</feature>
<proteinExistence type="inferred from homology"/>
<dbReference type="RefSeq" id="WP_197988660.1">
    <property type="nucleotide sequence ID" value="NZ_JACYXC010000001.1"/>
</dbReference>
<dbReference type="InterPro" id="IPR001853">
    <property type="entry name" value="DSBA-like_thioredoxin_dom"/>
</dbReference>
<dbReference type="SUPFAM" id="SSF52833">
    <property type="entry name" value="Thioredoxin-like"/>
    <property type="match status" value="1"/>
</dbReference>
<dbReference type="EC" id="5.99.1.4" evidence="1"/>
<reference evidence="4 5" key="1">
    <citation type="submission" date="2020-09" db="EMBL/GenBank/DDBJ databases">
        <title>Biosynthesis of the nuclear factor of activated T cells inhibitor NFAT-133 and its congeners in Streptomyces pactum.</title>
        <authorList>
            <person name="Zhou W."/>
            <person name="Posri P."/>
            <person name="Abugrain M.E."/>
            <person name="Weisberg A.J."/>
            <person name="Chang J.H."/>
            <person name="Mahmud T."/>
        </authorList>
    </citation>
    <scope>NUCLEOTIDE SEQUENCE [LARGE SCALE GENOMIC DNA]</scope>
    <source>
        <strain evidence="4 5">ATCC 27456</strain>
    </source>
</reference>
<keyword evidence="1" id="KW-0413">Isomerase</keyword>
<accession>A0ABS0NIL4</accession>
<name>A0ABS0NIL4_9ACTN</name>
<keyword evidence="5" id="KW-1185">Reference proteome</keyword>
<dbReference type="EMBL" id="JACYXC010000001">
    <property type="protein sequence ID" value="MBH5335048.1"/>
    <property type="molecule type" value="Genomic_DNA"/>
</dbReference>
<evidence type="ECO:0000256" key="2">
    <source>
        <dbReference type="SAM" id="MobiDB-lite"/>
    </source>
</evidence>
<organism evidence="4 5">
    <name type="scientific">Streptomyces pactum</name>
    <dbReference type="NCBI Taxonomy" id="68249"/>
    <lineage>
        <taxon>Bacteria</taxon>
        <taxon>Bacillati</taxon>
        <taxon>Actinomycetota</taxon>
        <taxon>Actinomycetes</taxon>
        <taxon>Kitasatosporales</taxon>
        <taxon>Streptomycetaceae</taxon>
        <taxon>Streptomyces</taxon>
    </lineage>
</organism>
<evidence type="ECO:0000256" key="1">
    <source>
        <dbReference type="PIRNR" id="PIRNR006386"/>
    </source>
</evidence>
<dbReference type="PIRSF" id="PIRSF006386">
    <property type="entry name" value="HCCAis_GSTk"/>
    <property type="match status" value="1"/>
</dbReference>
<dbReference type="Pfam" id="PF01323">
    <property type="entry name" value="DSBA"/>
    <property type="match status" value="1"/>
</dbReference>
<dbReference type="InterPro" id="IPR036249">
    <property type="entry name" value="Thioredoxin-like_sf"/>
</dbReference>
<dbReference type="PANTHER" id="PTHR42943">
    <property type="entry name" value="GLUTATHIONE S-TRANSFERASE KAPPA"/>
    <property type="match status" value="1"/>
</dbReference>
<protein>
    <recommendedName>
        <fullName evidence="1">2-hydroxychromene-2-carboxylate isomerase</fullName>
        <ecNumber evidence="1">5.99.1.4</ecNumber>
    </recommendedName>
</protein>
<sequence>MAGRRARAPKVPRFYFNFRSPYSWLAYRDLLDRYPDVARAVEWHPWWDPDESDERALREAGGSFSYVAMSRDKHLYLLQDVRRLARQRGLSVTWPVDEDPEWSVPHYAYFVALRAGKGPEYLERVHRARWLEGEDICDRKTVARLAEELGLPAERMATAADDPALREREGLPALLTQSRDGVFGVPFFILGYEKFWGLDRLPAFVDAVRARSGTPAGPAEPESGGPDFLTARAGEQGHAGGCG</sequence>
<feature type="domain" description="DSBA-like thioredoxin" evidence="3">
    <location>
        <begin position="14"/>
        <end position="208"/>
    </location>
</feature>
<comment type="similarity">
    <text evidence="1">Belongs to the GST superfamily. NadH family.</text>
</comment>
<dbReference type="PANTHER" id="PTHR42943:SF2">
    <property type="entry name" value="GLUTATHIONE S-TRANSFERASE KAPPA 1"/>
    <property type="match status" value="1"/>
</dbReference>
<feature type="region of interest" description="Disordered" evidence="2">
    <location>
        <begin position="211"/>
        <end position="243"/>
    </location>
</feature>
<dbReference type="Gene3D" id="3.40.30.10">
    <property type="entry name" value="Glutaredoxin"/>
    <property type="match status" value="1"/>
</dbReference>
<comment type="catalytic activity">
    <reaction evidence="1">
        <text>2-hydroxychromene-2-carboxylate = (3E)-4-(2-hydroxyphenyl)-2-oxobut-3-enoate</text>
        <dbReference type="Rhea" id="RHEA:27401"/>
        <dbReference type="ChEBI" id="CHEBI:59350"/>
        <dbReference type="ChEBI" id="CHEBI:59353"/>
        <dbReference type="EC" id="5.99.1.4"/>
    </reaction>
</comment>
<dbReference type="InterPro" id="IPR014440">
    <property type="entry name" value="HCCAis_GSTk"/>
</dbReference>